<protein>
    <recommendedName>
        <fullName evidence="1">Lumazine-binding domain-containing protein</fullName>
    </recommendedName>
</protein>
<name>A0A3B0T7C9_9ZZZZ</name>
<reference evidence="2" key="1">
    <citation type="submission" date="2018-06" db="EMBL/GenBank/DDBJ databases">
        <authorList>
            <person name="Zhirakovskaya E."/>
        </authorList>
    </citation>
    <scope>NUCLEOTIDE SEQUENCE</scope>
</reference>
<sequence length="30" mass="3320">MFSGIIEEIGIIQKIQSKKNLTTISIKASK</sequence>
<proteinExistence type="predicted"/>
<dbReference type="AlphaFoldDB" id="A0A3B0T7C9"/>
<accession>A0A3B0T7C9</accession>
<feature type="non-terminal residue" evidence="2">
    <location>
        <position position="30"/>
    </location>
</feature>
<dbReference type="EMBL" id="UOEN01000059">
    <property type="protein sequence ID" value="VAW11983.1"/>
    <property type="molecule type" value="Genomic_DNA"/>
</dbReference>
<evidence type="ECO:0000259" key="1">
    <source>
        <dbReference type="PROSITE" id="PS51177"/>
    </source>
</evidence>
<gene>
    <name evidence="2" type="ORF">MNBD_BACTEROID05-787</name>
</gene>
<dbReference type="InterPro" id="IPR026017">
    <property type="entry name" value="Lumazine-bd_dom"/>
</dbReference>
<dbReference type="PROSITE" id="PS51177">
    <property type="entry name" value="LUMAZINE_BIND"/>
    <property type="match status" value="1"/>
</dbReference>
<evidence type="ECO:0000313" key="2">
    <source>
        <dbReference type="EMBL" id="VAW11983.1"/>
    </source>
</evidence>
<organism evidence="2">
    <name type="scientific">hydrothermal vent metagenome</name>
    <dbReference type="NCBI Taxonomy" id="652676"/>
    <lineage>
        <taxon>unclassified sequences</taxon>
        <taxon>metagenomes</taxon>
        <taxon>ecological metagenomes</taxon>
    </lineage>
</organism>
<feature type="domain" description="Lumazine-binding" evidence="1">
    <location>
        <begin position="1"/>
        <end position="30"/>
    </location>
</feature>